<proteinExistence type="predicted"/>
<name>A0A438K4W9_VITVI</name>
<sequence>MFEISIEEVKGKLKGIIVGRSRGFSSWIRFGVSSLRKLLKVLKNVCREEKKGSLVKVWEEEGRKFRMERRVNGAGRYVLCSVVDVESKRFCLVFPEGKGLIGGWAILTKKLRAFGVVTQEEAKIEEAFRVKSKKKVATLEGKDERCLGNKVGGRGLRSREEGLGWCLVGRWGDGLVVETEIASFRKWGERSWNLKKGVKVLKMGEPFFLLEFEDEEEIGTQAKDVWVRVVGLPLHCWSGELFKRIGDCCGVVVGGAALDFCSGANEELEMERGEKVREEWDVGSCSGSSGEQGDEDRTEVSADGVVGYGKEAGQKGSGRVGLREQERLARPDSCKPGCEVVQPKGISGLECEGPTIFSIYRMDWALKDRETSGPGRVGRRDSPSEVWSRPLVMALQAFKGMVWAVWTTGVWSGFHVTTHQSFKGMGWAVWTTGPSRQGKRGSPVLQQVGL</sequence>
<dbReference type="Proteomes" id="UP000288805">
    <property type="component" value="Unassembled WGS sequence"/>
</dbReference>
<evidence type="ECO:0000256" key="1">
    <source>
        <dbReference type="SAM" id="MobiDB-lite"/>
    </source>
</evidence>
<evidence type="ECO:0000313" key="3">
    <source>
        <dbReference type="Proteomes" id="UP000288805"/>
    </source>
</evidence>
<evidence type="ECO:0000313" key="2">
    <source>
        <dbReference type="EMBL" id="RVX16238.1"/>
    </source>
</evidence>
<feature type="region of interest" description="Disordered" evidence="1">
    <location>
        <begin position="272"/>
        <end position="321"/>
    </location>
</feature>
<dbReference type="PANTHER" id="PTHR34427">
    <property type="entry name" value="DUF4283 DOMAIN PROTEIN"/>
    <property type="match status" value="1"/>
</dbReference>
<dbReference type="PANTHER" id="PTHR34427:SF5">
    <property type="entry name" value="DUF4283 DOMAIN-CONTAINING PROTEIN"/>
    <property type="match status" value="1"/>
</dbReference>
<protein>
    <submittedName>
        <fullName evidence="2">Uncharacterized protein</fullName>
    </submittedName>
</protein>
<comment type="caution">
    <text evidence="2">The sequence shown here is derived from an EMBL/GenBank/DDBJ whole genome shotgun (WGS) entry which is preliminary data.</text>
</comment>
<reference evidence="2 3" key="1">
    <citation type="journal article" date="2018" name="PLoS Genet.">
        <title>Population sequencing reveals clonal diversity and ancestral inbreeding in the grapevine cultivar Chardonnay.</title>
        <authorList>
            <person name="Roach M.J."/>
            <person name="Johnson D.L."/>
            <person name="Bohlmann J."/>
            <person name="van Vuuren H.J."/>
            <person name="Jones S.J."/>
            <person name="Pretorius I.S."/>
            <person name="Schmidt S.A."/>
            <person name="Borneman A.R."/>
        </authorList>
    </citation>
    <scope>NUCLEOTIDE SEQUENCE [LARGE SCALE GENOMIC DNA]</scope>
    <source>
        <strain evidence="3">cv. Chardonnay</strain>
        <tissue evidence="2">Leaf</tissue>
    </source>
</reference>
<dbReference type="EMBL" id="QGNW01000016">
    <property type="protein sequence ID" value="RVX16238.1"/>
    <property type="molecule type" value="Genomic_DNA"/>
</dbReference>
<gene>
    <name evidence="2" type="ORF">CK203_014501</name>
</gene>
<organism evidence="2 3">
    <name type="scientific">Vitis vinifera</name>
    <name type="common">Grape</name>
    <dbReference type="NCBI Taxonomy" id="29760"/>
    <lineage>
        <taxon>Eukaryota</taxon>
        <taxon>Viridiplantae</taxon>
        <taxon>Streptophyta</taxon>
        <taxon>Embryophyta</taxon>
        <taxon>Tracheophyta</taxon>
        <taxon>Spermatophyta</taxon>
        <taxon>Magnoliopsida</taxon>
        <taxon>eudicotyledons</taxon>
        <taxon>Gunneridae</taxon>
        <taxon>Pentapetalae</taxon>
        <taxon>rosids</taxon>
        <taxon>Vitales</taxon>
        <taxon>Vitaceae</taxon>
        <taxon>Viteae</taxon>
        <taxon>Vitis</taxon>
    </lineage>
</organism>
<dbReference type="AlphaFoldDB" id="A0A438K4W9"/>
<accession>A0A438K4W9</accession>